<evidence type="ECO:0000313" key="1">
    <source>
        <dbReference type="EMBL" id="DAD21956.1"/>
    </source>
</evidence>
<organism evidence="1 2">
    <name type="scientific">Nelumbo nucifera</name>
    <name type="common">Sacred lotus</name>
    <dbReference type="NCBI Taxonomy" id="4432"/>
    <lineage>
        <taxon>Eukaryota</taxon>
        <taxon>Viridiplantae</taxon>
        <taxon>Streptophyta</taxon>
        <taxon>Embryophyta</taxon>
        <taxon>Tracheophyta</taxon>
        <taxon>Spermatophyta</taxon>
        <taxon>Magnoliopsida</taxon>
        <taxon>Proteales</taxon>
        <taxon>Nelumbonaceae</taxon>
        <taxon>Nelumbo</taxon>
    </lineage>
</organism>
<reference evidence="1 2" key="1">
    <citation type="journal article" date="2020" name="Mol. Biol. Evol.">
        <title>Distinct Expression and Methylation Patterns for Genes with Different Fates following a Single Whole-Genome Duplication in Flowering Plants.</title>
        <authorList>
            <person name="Shi T."/>
            <person name="Rahmani R.S."/>
            <person name="Gugger P.F."/>
            <person name="Wang M."/>
            <person name="Li H."/>
            <person name="Zhang Y."/>
            <person name="Li Z."/>
            <person name="Wang Q."/>
            <person name="Van de Peer Y."/>
            <person name="Marchal K."/>
            <person name="Chen J."/>
        </authorList>
    </citation>
    <scope>NUCLEOTIDE SEQUENCE [LARGE SCALE GENOMIC DNA]</scope>
    <source>
        <tissue evidence="1">Leaf</tissue>
    </source>
</reference>
<dbReference type="AlphaFoldDB" id="A0A822XST0"/>
<accession>A0A822XST0</accession>
<proteinExistence type="predicted"/>
<comment type="caution">
    <text evidence="1">The sequence shown here is derived from an EMBL/GenBank/DDBJ whole genome shotgun (WGS) entry which is preliminary data.</text>
</comment>
<evidence type="ECO:0000313" key="2">
    <source>
        <dbReference type="Proteomes" id="UP000607653"/>
    </source>
</evidence>
<protein>
    <submittedName>
        <fullName evidence="1">Uncharacterized protein</fullName>
    </submittedName>
</protein>
<sequence>MMRSCKSLMIWSTGGTNKDSAMSIEALAMAGLDYTECGIDLDELDQIPPYLLFEKGSKGKIDGCSRMNENKVRDDEQVKAWLVAWAKDVASSMALKFKAT</sequence>
<dbReference type="EMBL" id="DUZY01000001">
    <property type="protein sequence ID" value="DAD21956.1"/>
    <property type="molecule type" value="Genomic_DNA"/>
</dbReference>
<dbReference type="Proteomes" id="UP000607653">
    <property type="component" value="Unassembled WGS sequence"/>
</dbReference>
<keyword evidence="2" id="KW-1185">Reference proteome</keyword>
<name>A0A822XST0_NELNU</name>
<gene>
    <name evidence="1" type="ORF">HUJ06_023419</name>
</gene>